<organism evidence="1">
    <name type="scientific">marine sediment metagenome</name>
    <dbReference type="NCBI Taxonomy" id="412755"/>
    <lineage>
        <taxon>unclassified sequences</taxon>
        <taxon>metagenomes</taxon>
        <taxon>ecological metagenomes</taxon>
    </lineage>
</organism>
<feature type="non-terminal residue" evidence="1">
    <location>
        <position position="1"/>
    </location>
</feature>
<dbReference type="AlphaFoldDB" id="X1QQL8"/>
<proteinExistence type="predicted"/>
<protein>
    <recommendedName>
        <fullName evidence="2">LamG-like jellyroll fold domain-containing protein</fullName>
    </recommendedName>
</protein>
<gene>
    <name evidence="1" type="ORF">S06H3_62015</name>
</gene>
<dbReference type="EMBL" id="BARV01040785">
    <property type="protein sequence ID" value="GAI57086.1"/>
    <property type="molecule type" value="Genomic_DNA"/>
</dbReference>
<dbReference type="InterPro" id="IPR013320">
    <property type="entry name" value="ConA-like_dom_sf"/>
</dbReference>
<reference evidence="1" key="1">
    <citation type="journal article" date="2014" name="Front. Microbiol.">
        <title>High frequency of phylogenetically diverse reductive dehalogenase-homologous genes in deep subseafloor sedimentary metagenomes.</title>
        <authorList>
            <person name="Kawai M."/>
            <person name="Futagami T."/>
            <person name="Toyoda A."/>
            <person name="Takaki Y."/>
            <person name="Nishi S."/>
            <person name="Hori S."/>
            <person name="Arai W."/>
            <person name="Tsubouchi T."/>
            <person name="Morono Y."/>
            <person name="Uchiyama I."/>
            <person name="Ito T."/>
            <person name="Fujiyama A."/>
            <person name="Inagaki F."/>
            <person name="Takami H."/>
        </authorList>
    </citation>
    <scope>NUCLEOTIDE SEQUENCE</scope>
    <source>
        <strain evidence="1">Expedition CK06-06</strain>
    </source>
</reference>
<evidence type="ECO:0008006" key="2">
    <source>
        <dbReference type="Google" id="ProtNLM"/>
    </source>
</evidence>
<dbReference type="Gene3D" id="2.60.120.200">
    <property type="match status" value="1"/>
</dbReference>
<name>X1QQL8_9ZZZZ</name>
<accession>X1QQL8</accession>
<dbReference type="SUPFAM" id="SSF49899">
    <property type="entry name" value="Concanavalin A-like lectins/glucanases"/>
    <property type="match status" value="1"/>
</dbReference>
<comment type="caution">
    <text evidence="1">The sequence shown here is derived from an EMBL/GenBank/DDBJ whole genome shotgun (WGS) entry which is preliminary data.</text>
</comment>
<dbReference type="Pfam" id="PF13385">
    <property type="entry name" value="Laminin_G_3"/>
    <property type="match status" value="1"/>
</dbReference>
<evidence type="ECO:0000313" key="1">
    <source>
        <dbReference type="EMBL" id="GAI57086.1"/>
    </source>
</evidence>
<sequence>TAKIYIDGVPKLTSTNGVYSGAGNNFILGGDGYEGGLDDVRIYDKPLTEQEIQDIMNGN</sequence>